<dbReference type="RefSeq" id="WP_132793549.1">
    <property type="nucleotide sequence ID" value="NZ_SLXM01000002.1"/>
</dbReference>
<keyword evidence="1" id="KW-0812">Transmembrane</keyword>
<dbReference type="AlphaFoldDB" id="A0A4R2NX86"/>
<accession>A0A4R2NX86</accession>
<evidence type="ECO:0000313" key="2">
    <source>
        <dbReference type="EMBL" id="TCP26793.1"/>
    </source>
</evidence>
<organism evidence="2 3">
    <name type="scientific">Tenacibaculum skagerrakense</name>
    <dbReference type="NCBI Taxonomy" id="186571"/>
    <lineage>
        <taxon>Bacteria</taxon>
        <taxon>Pseudomonadati</taxon>
        <taxon>Bacteroidota</taxon>
        <taxon>Flavobacteriia</taxon>
        <taxon>Flavobacteriales</taxon>
        <taxon>Flavobacteriaceae</taxon>
        <taxon>Tenacibaculum</taxon>
    </lineage>
</organism>
<dbReference type="EMBL" id="SLXM01000002">
    <property type="protein sequence ID" value="TCP26793.1"/>
    <property type="molecule type" value="Genomic_DNA"/>
</dbReference>
<feature type="transmembrane region" description="Helical" evidence="1">
    <location>
        <begin position="26"/>
        <end position="53"/>
    </location>
</feature>
<sequence>MLGLILLYVIGKKFHELADNYEKSKWGYAIIGVIVYYVGAIGIGMILLILLEYLGLINIDGINDVVLSFMIAPFGILSCYLLYRFLEKKWEREKPKVDSDIEQIGNKD</sequence>
<name>A0A4R2NX86_9FLAO</name>
<dbReference type="Proteomes" id="UP000294564">
    <property type="component" value="Unassembled WGS sequence"/>
</dbReference>
<dbReference type="OrthoDB" id="1449578at2"/>
<proteinExistence type="predicted"/>
<evidence type="ECO:0000256" key="1">
    <source>
        <dbReference type="SAM" id="Phobius"/>
    </source>
</evidence>
<evidence type="ECO:0000313" key="3">
    <source>
        <dbReference type="Proteomes" id="UP000294564"/>
    </source>
</evidence>
<feature type="transmembrane region" description="Helical" evidence="1">
    <location>
        <begin position="65"/>
        <end position="86"/>
    </location>
</feature>
<reference evidence="2 3" key="1">
    <citation type="submission" date="2019-03" db="EMBL/GenBank/DDBJ databases">
        <title>Genomic Encyclopedia of Type Strains, Phase IV (KMG-IV): sequencing the most valuable type-strain genomes for metagenomic binning, comparative biology and taxonomic classification.</title>
        <authorList>
            <person name="Goeker M."/>
        </authorList>
    </citation>
    <scope>NUCLEOTIDE SEQUENCE [LARGE SCALE GENOMIC DNA]</scope>
    <source>
        <strain evidence="2 3">DSM 14836</strain>
    </source>
</reference>
<keyword evidence="1" id="KW-0472">Membrane</keyword>
<comment type="caution">
    <text evidence="2">The sequence shown here is derived from an EMBL/GenBank/DDBJ whole genome shotgun (WGS) entry which is preliminary data.</text>
</comment>
<protein>
    <submittedName>
        <fullName evidence="2">Uncharacterized protein</fullName>
    </submittedName>
</protein>
<keyword evidence="3" id="KW-1185">Reference proteome</keyword>
<gene>
    <name evidence="2" type="ORF">EV195_102135</name>
</gene>
<keyword evidence="1" id="KW-1133">Transmembrane helix</keyword>